<evidence type="ECO:0000313" key="5">
    <source>
        <dbReference type="Proteomes" id="UP000638043"/>
    </source>
</evidence>
<dbReference type="Proteomes" id="UP000638043">
    <property type="component" value="Unassembled WGS sequence"/>
</dbReference>
<accession>A0ABQ2N369</accession>
<organism evidence="4 5">
    <name type="scientific">Microbacterium nanhaiense</name>
    <dbReference type="NCBI Taxonomy" id="1301026"/>
    <lineage>
        <taxon>Bacteria</taxon>
        <taxon>Bacillati</taxon>
        <taxon>Actinomycetota</taxon>
        <taxon>Actinomycetes</taxon>
        <taxon>Micrococcales</taxon>
        <taxon>Microbacteriaceae</taxon>
        <taxon>Microbacterium</taxon>
    </lineage>
</organism>
<sequence>MTRPRILPHLAVLASLVTAILPLTTLLDSGWFGASVSLVAVIVAVGYAGRWVRPGVGFGLQLVALLIGVWWAYPGRLGDLVGLGGWGVPRVLEGAAAQIMTSVAPVDAGAPLRFALVTAIGILAILIDAIANSWRLPLVAALPLAAVFIGPQLAVPQGDHLVYAVAFAIALLLLIAARGSREPRRRSSLAAVAIVIVAAFAAVLAVPAIPFAPTSGVALYARPTSVNVSIDLGDDLRNRSNVEVLRVRTNLAAAPYLRLATHTMFDDDGWHVDTGASAPLVDGFDAVDIDDGIETSARTTWVDRVRLDTQYLPLPENAVSVDGVGREWQVMAENRTARTSTDSTQGLEYSVRSVEVVPTRAQFENLRTGDAPDFAFDVTPEVADGPIGQAARSVTAEARTPYDRAVALQSWLRSTEFEYSLDTPVTDGFDGSDAEAIEAFLQVREGYCVHFASAFTLMARTVGLPTRIAIGYLPGTSTGERVEGRAAYSVTADRLHAWPEVYFSDIGWTQFDPTPSVAQAQNVTSADAEDQPEPVETTAPEPEEARPSVSPSATASATPTPSETAAPAARPSHLDADPWWIALLAAGVLVLAAAPWGMRRAIRARRMAAAARGDALAAWREVVAMVDDARIPRGRALSERALARAILEDPRLGGPAASRVDAAALGALVDAVELARYSGSAPGHEDLAPHLRALSRGIRPAWWGLVPRSLWTR</sequence>
<dbReference type="PANTHER" id="PTHR42736:SF1">
    <property type="entry name" value="PROTEIN-GLUTAMINE GAMMA-GLUTAMYLTRANSFERASE"/>
    <property type="match status" value="1"/>
</dbReference>
<keyword evidence="5" id="KW-1185">Reference proteome</keyword>
<keyword evidence="2" id="KW-0472">Membrane</keyword>
<feature type="compositionally biased region" description="Low complexity" evidence="1">
    <location>
        <begin position="547"/>
        <end position="570"/>
    </location>
</feature>
<evidence type="ECO:0000259" key="3">
    <source>
        <dbReference type="SMART" id="SM00460"/>
    </source>
</evidence>
<keyword evidence="2" id="KW-1133">Transmembrane helix</keyword>
<dbReference type="Gene3D" id="3.10.620.30">
    <property type="match status" value="1"/>
</dbReference>
<dbReference type="SUPFAM" id="SSF54001">
    <property type="entry name" value="Cysteine proteinases"/>
    <property type="match status" value="1"/>
</dbReference>
<feature type="transmembrane region" description="Helical" evidence="2">
    <location>
        <begin position="29"/>
        <end position="48"/>
    </location>
</feature>
<protein>
    <submittedName>
        <fullName evidence="4">Transglutaminase</fullName>
    </submittedName>
</protein>
<evidence type="ECO:0000256" key="1">
    <source>
        <dbReference type="SAM" id="MobiDB-lite"/>
    </source>
</evidence>
<dbReference type="SMART" id="SM00460">
    <property type="entry name" value="TGc"/>
    <property type="match status" value="1"/>
</dbReference>
<feature type="transmembrane region" description="Helical" evidence="2">
    <location>
        <begin position="189"/>
        <end position="212"/>
    </location>
</feature>
<dbReference type="Pfam" id="PF01841">
    <property type="entry name" value="Transglut_core"/>
    <property type="match status" value="1"/>
</dbReference>
<dbReference type="InterPro" id="IPR002931">
    <property type="entry name" value="Transglutaminase-like"/>
</dbReference>
<dbReference type="EMBL" id="BMMQ01000005">
    <property type="protein sequence ID" value="GGO64244.1"/>
    <property type="molecule type" value="Genomic_DNA"/>
</dbReference>
<feature type="transmembrane region" description="Helical" evidence="2">
    <location>
        <begin position="161"/>
        <end position="177"/>
    </location>
</feature>
<gene>
    <name evidence="4" type="ORF">GCM10010910_18630</name>
</gene>
<dbReference type="InterPro" id="IPR038765">
    <property type="entry name" value="Papain-like_cys_pep_sf"/>
</dbReference>
<evidence type="ECO:0000313" key="4">
    <source>
        <dbReference type="EMBL" id="GGO64244.1"/>
    </source>
</evidence>
<name>A0ABQ2N369_9MICO</name>
<feature type="domain" description="Transglutaminase-like" evidence="3">
    <location>
        <begin position="440"/>
        <end position="515"/>
    </location>
</feature>
<dbReference type="Pfam" id="PF11992">
    <property type="entry name" value="TgpA_N"/>
    <property type="match status" value="1"/>
</dbReference>
<comment type="caution">
    <text evidence="4">The sequence shown here is derived from an EMBL/GenBank/DDBJ whole genome shotgun (WGS) entry which is preliminary data.</text>
</comment>
<evidence type="ECO:0000256" key="2">
    <source>
        <dbReference type="SAM" id="Phobius"/>
    </source>
</evidence>
<dbReference type="InterPro" id="IPR021878">
    <property type="entry name" value="TgpA_N"/>
</dbReference>
<feature type="transmembrane region" description="Helical" evidence="2">
    <location>
        <begin position="138"/>
        <end position="155"/>
    </location>
</feature>
<feature type="transmembrane region" description="Helical" evidence="2">
    <location>
        <begin position="110"/>
        <end position="131"/>
    </location>
</feature>
<proteinExistence type="predicted"/>
<dbReference type="InterPro" id="IPR052901">
    <property type="entry name" value="Bact_TGase-like"/>
</dbReference>
<feature type="region of interest" description="Disordered" evidence="1">
    <location>
        <begin position="517"/>
        <end position="570"/>
    </location>
</feature>
<reference evidence="5" key="1">
    <citation type="journal article" date="2019" name="Int. J. Syst. Evol. Microbiol.">
        <title>The Global Catalogue of Microorganisms (GCM) 10K type strain sequencing project: providing services to taxonomists for standard genome sequencing and annotation.</title>
        <authorList>
            <consortium name="The Broad Institute Genomics Platform"/>
            <consortium name="The Broad Institute Genome Sequencing Center for Infectious Disease"/>
            <person name="Wu L."/>
            <person name="Ma J."/>
        </authorList>
    </citation>
    <scope>NUCLEOTIDE SEQUENCE [LARGE SCALE GENOMIC DNA]</scope>
    <source>
        <strain evidence="5">CGMCC 4.7181</strain>
    </source>
</reference>
<feature type="transmembrane region" description="Helical" evidence="2">
    <location>
        <begin position="55"/>
        <end position="73"/>
    </location>
</feature>
<keyword evidence="2" id="KW-0812">Transmembrane</keyword>
<dbReference type="PANTHER" id="PTHR42736">
    <property type="entry name" value="PROTEIN-GLUTAMINE GAMMA-GLUTAMYLTRANSFERASE"/>
    <property type="match status" value="1"/>
</dbReference>
<feature type="transmembrane region" description="Helical" evidence="2">
    <location>
        <begin position="579"/>
        <end position="598"/>
    </location>
</feature>
<dbReference type="RefSeq" id="WP_188701198.1">
    <property type="nucleotide sequence ID" value="NZ_BMMQ01000005.1"/>
</dbReference>